<dbReference type="Pfam" id="PF13365">
    <property type="entry name" value="Trypsin_2"/>
    <property type="match status" value="1"/>
</dbReference>
<dbReference type="InterPro" id="IPR009003">
    <property type="entry name" value="Peptidase_S1_PA"/>
</dbReference>
<gene>
    <name evidence="1" type="ORF">HY544_01845</name>
</gene>
<dbReference type="AlphaFoldDB" id="A0A8T3YKL4"/>
<reference evidence="1" key="1">
    <citation type="submission" date="2020-07" db="EMBL/GenBank/DDBJ databases">
        <title>Huge and variable diversity of episymbiotic CPR bacteria and DPANN archaea in groundwater ecosystems.</title>
        <authorList>
            <person name="He C.Y."/>
            <person name="Keren R."/>
            <person name="Whittaker M."/>
            <person name="Farag I.F."/>
            <person name="Doudna J."/>
            <person name="Cate J.H.D."/>
            <person name="Banfield J.F."/>
        </authorList>
    </citation>
    <scope>NUCLEOTIDE SEQUENCE</scope>
    <source>
        <strain evidence="1">NC_groundwater_1296_Ag_S-0.2um_52_80</strain>
    </source>
</reference>
<dbReference type="Gene3D" id="2.40.10.120">
    <property type="match status" value="1"/>
</dbReference>
<comment type="caution">
    <text evidence="1">The sequence shown here is derived from an EMBL/GenBank/DDBJ whole genome shotgun (WGS) entry which is preliminary data.</text>
</comment>
<organism evidence="1 2">
    <name type="scientific">Candidatus Iainarchaeum sp</name>
    <dbReference type="NCBI Taxonomy" id="3101447"/>
    <lineage>
        <taxon>Archaea</taxon>
        <taxon>Candidatus Iainarchaeota</taxon>
        <taxon>Candidatus Iainarchaeia</taxon>
        <taxon>Candidatus Iainarchaeales</taxon>
        <taxon>Candidatus Iainarchaeaceae</taxon>
        <taxon>Candidatus Iainarchaeum</taxon>
    </lineage>
</organism>
<protein>
    <submittedName>
        <fullName evidence="1">Trypsin-like peptidase domain-containing protein</fullName>
    </submittedName>
</protein>
<dbReference type="Proteomes" id="UP000732298">
    <property type="component" value="Unassembled WGS sequence"/>
</dbReference>
<proteinExistence type="predicted"/>
<accession>A0A8T3YKL4</accession>
<evidence type="ECO:0000313" key="1">
    <source>
        <dbReference type="EMBL" id="MBI4210230.1"/>
    </source>
</evidence>
<sequence length="272" mass="30291">MSWLIPDWQKTVVYLGQEIKDQEGAKKIQIGTGALLQVSGVFCLITCKHVIIDENGKFRENLFAAFNSKSGTVIERKIDDIKRGFSAEWHFHANKDVDIAVIGFGLDVENDDVKTIESASFLDIKELNVADDIFLLGFQPGLSTAKIKPIVRNGIISRIEEDRTFYIDASVFPGNSGSPVLLKPSPIAIKEKGIQFGATHLGRFIGICSEYIPYQDIAVSVQTRRPRIIFEENTGLAKVWSIDIIKEILDSASFKQYLEKSKPARSDQNAAL</sequence>
<dbReference type="SUPFAM" id="SSF50494">
    <property type="entry name" value="Trypsin-like serine proteases"/>
    <property type="match status" value="1"/>
</dbReference>
<name>A0A8T3YKL4_9ARCH</name>
<dbReference type="EMBL" id="JACQPB010000025">
    <property type="protein sequence ID" value="MBI4210230.1"/>
    <property type="molecule type" value="Genomic_DNA"/>
</dbReference>
<evidence type="ECO:0000313" key="2">
    <source>
        <dbReference type="Proteomes" id="UP000732298"/>
    </source>
</evidence>